<dbReference type="EMBL" id="KI275191">
    <property type="protein sequence ID" value="ESA22919.1"/>
    <property type="molecule type" value="Genomic_DNA"/>
</dbReference>
<name>U9UR61_RHIID</name>
<feature type="transmembrane region" description="Helical" evidence="1">
    <location>
        <begin position="20"/>
        <end position="38"/>
    </location>
</feature>
<evidence type="ECO:0000313" key="2">
    <source>
        <dbReference type="EMBL" id="ESA22919.1"/>
    </source>
</evidence>
<proteinExistence type="predicted"/>
<keyword evidence="1" id="KW-0472">Membrane</keyword>
<keyword evidence="1" id="KW-0812">Transmembrane</keyword>
<dbReference type="HOGENOM" id="CLU_2159707_0_0_1"/>
<accession>U9UR61</accession>
<gene>
    <name evidence="2" type="ORF">GLOINDRAFT_91192</name>
</gene>
<reference evidence="2" key="1">
    <citation type="submission" date="2013-07" db="EMBL/GenBank/DDBJ databases">
        <title>The genome of an arbuscular mycorrhizal fungus provides insights into the evolution of the oldest plant symbiosis.</title>
        <authorList>
            <consortium name="DOE Joint Genome Institute"/>
            <person name="Tisserant E."/>
            <person name="Malbreil M."/>
            <person name="Kuo A."/>
            <person name="Kohler A."/>
            <person name="Symeonidi A."/>
            <person name="Balestrini R."/>
            <person name="Charron P."/>
            <person name="Duensing N."/>
            <person name="Frei-dit-Frey N."/>
            <person name="Gianinazzi-Pearson V."/>
            <person name="Gilbert B."/>
            <person name="Handa Y."/>
            <person name="Hijri M."/>
            <person name="Kaul R."/>
            <person name="Kawaguchi M."/>
            <person name="Krajinski F."/>
            <person name="Lammers P."/>
            <person name="Lapierre D."/>
            <person name="Masclaux F.G."/>
            <person name="Murat C."/>
            <person name="Morin E."/>
            <person name="Ndikumana S."/>
            <person name="Pagni M."/>
            <person name="Petitpierre D."/>
            <person name="Requena N."/>
            <person name="Rosikiewicz P."/>
            <person name="Riley R."/>
            <person name="Saito K."/>
            <person name="San Clemente H."/>
            <person name="Shapiro H."/>
            <person name="van Tuinen D."/>
            <person name="Becard G."/>
            <person name="Bonfante P."/>
            <person name="Paszkowski U."/>
            <person name="Shachar-Hill Y."/>
            <person name="Young J.P."/>
            <person name="Sanders I.R."/>
            <person name="Henrissat B."/>
            <person name="Rensing S.A."/>
            <person name="Grigoriev I.V."/>
            <person name="Corradi N."/>
            <person name="Roux C."/>
            <person name="Martin F."/>
        </authorList>
    </citation>
    <scope>NUCLEOTIDE SEQUENCE</scope>
    <source>
        <strain evidence="2">DAOM 197198</strain>
    </source>
</reference>
<protein>
    <submittedName>
        <fullName evidence="2">Uncharacterized protein</fullName>
    </submittedName>
</protein>
<keyword evidence="1" id="KW-1133">Transmembrane helix</keyword>
<feature type="non-terminal residue" evidence="2">
    <location>
        <position position="1"/>
    </location>
</feature>
<sequence length="111" mass="13103">LSKLTYLSPATASEHERFFHWVYATHLIVYVFTLNDLYSNYFSSDILKIHRLNIDCNYQFVYFLPINSNINCTRYEQVIECKLSNIFIFTTILIIVFVNSHKYSILGCTIT</sequence>
<dbReference type="AlphaFoldDB" id="U9UR61"/>
<organism evidence="2">
    <name type="scientific">Rhizophagus irregularis (strain DAOM 181602 / DAOM 197198 / MUCL 43194)</name>
    <name type="common">Arbuscular mycorrhizal fungus</name>
    <name type="synonym">Glomus intraradices</name>
    <dbReference type="NCBI Taxonomy" id="747089"/>
    <lineage>
        <taxon>Eukaryota</taxon>
        <taxon>Fungi</taxon>
        <taxon>Fungi incertae sedis</taxon>
        <taxon>Mucoromycota</taxon>
        <taxon>Glomeromycotina</taxon>
        <taxon>Glomeromycetes</taxon>
        <taxon>Glomerales</taxon>
        <taxon>Glomeraceae</taxon>
        <taxon>Rhizophagus</taxon>
    </lineage>
</organism>
<evidence type="ECO:0000256" key="1">
    <source>
        <dbReference type="SAM" id="Phobius"/>
    </source>
</evidence>